<dbReference type="KEGG" id="gbr:Gbro_3251"/>
<gene>
    <name evidence="1" type="ordered locus">Gbro_3251</name>
</gene>
<name>D0LCW3_GORB4</name>
<dbReference type="EMBL" id="CP001802">
    <property type="protein sequence ID" value="ACY22456.1"/>
    <property type="molecule type" value="Genomic_DNA"/>
</dbReference>
<organism evidence="1 2">
    <name type="scientific">Gordonia bronchialis (strain ATCC 25592 / DSM 43247 / BCRC 13721 / JCM 3198 / KCTC 3076 / NBRC 16047 / NCTC 10667)</name>
    <name type="common">Rhodococcus bronchialis</name>
    <dbReference type="NCBI Taxonomy" id="526226"/>
    <lineage>
        <taxon>Bacteria</taxon>
        <taxon>Bacillati</taxon>
        <taxon>Actinomycetota</taxon>
        <taxon>Actinomycetes</taxon>
        <taxon>Mycobacteriales</taxon>
        <taxon>Gordoniaceae</taxon>
        <taxon>Gordonia</taxon>
    </lineage>
</organism>
<keyword evidence="2" id="KW-1185">Reference proteome</keyword>
<dbReference type="Proteomes" id="UP000001219">
    <property type="component" value="Chromosome"/>
</dbReference>
<evidence type="ECO:0000313" key="1">
    <source>
        <dbReference type="EMBL" id="ACY22456.1"/>
    </source>
</evidence>
<sequence length="80" mass="9004">MDEPEPAATHRLLVGDRVVPRERHREHCTSTSWRDPDWWLCDRATGHDGPHACVSLSGLVLATWADGDFDTLLTDADPRI</sequence>
<dbReference type="HOGENOM" id="CLU_2584787_0_0_11"/>
<proteinExistence type="predicted"/>
<reference evidence="2" key="1">
    <citation type="submission" date="2009-10" db="EMBL/GenBank/DDBJ databases">
        <title>The complete chromosome of Gordonia bronchialis DSM 43247.</title>
        <authorList>
            <consortium name="US DOE Joint Genome Institute (JGI-PGF)"/>
            <person name="Lucas S."/>
            <person name="Copeland A."/>
            <person name="Lapidus A."/>
            <person name="Glavina del Rio T."/>
            <person name="Dalin E."/>
            <person name="Tice H."/>
            <person name="Bruce D."/>
            <person name="Goodwin L."/>
            <person name="Pitluck S."/>
            <person name="Kyrpides N."/>
            <person name="Mavromatis K."/>
            <person name="Ivanova N."/>
            <person name="Ovchinnikova G."/>
            <person name="Saunders E."/>
            <person name="Brettin T."/>
            <person name="Detter J.C."/>
            <person name="Han C."/>
            <person name="Larimer F."/>
            <person name="Land M."/>
            <person name="Hauser L."/>
            <person name="Markowitz V."/>
            <person name="Cheng J.-F."/>
            <person name="Hugenholtz P."/>
            <person name="Woyke T."/>
            <person name="Wu D."/>
            <person name="Jando M."/>
            <person name="Schneider S."/>
            <person name="Goeker M."/>
            <person name="Klenk H.-P."/>
            <person name="Eisen J.A."/>
        </authorList>
    </citation>
    <scope>NUCLEOTIDE SEQUENCE [LARGE SCALE GENOMIC DNA]</scope>
    <source>
        <strain evidence="2">ATCC 25592 / DSM 43247 / BCRC 13721 / JCM 3198 / KCTC 3076 / NBRC 16047 / NCTC 10667</strain>
    </source>
</reference>
<evidence type="ECO:0000313" key="2">
    <source>
        <dbReference type="Proteomes" id="UP000001219"/>
    </source>
</evidence>
<dbReference type="STRING" id="526226.Gbro_3251"/>
<accession>D0LCW3</accession>
<reference evidence="1 2" key="2">
    <citation type="journal article" date="2010" name="Stand. Genomic Sci.">
        <title>Complete genome sequence of Gordonia bronchialis type strain (3410).</title>
        <authorList>
            <person name="Ivanova N."/>
            <person name="Sikorski J."/>
            <person name="Jando M."/>
            <person name="Lapidus A."/>
            <person name="Nolan M."/>
            <person name="Lucas S."/>
            <person name="Del Rio T.G."/>
            <person name="Tice H."/>
            <person name="Copeland A."/>
            <person name="Cheng J.F."/>
            <person name="Chen F."/>
            <person name="Bruce D."/>
            <person name="Goodwin L."/>
            <person name="Pitluck S."/>
            <person name="Mavromatis K."/>
            <person name="Ovchinnikova G."/>
            <person name="Pati A."/>
            <person name="Chen A."/>
            <person name="Palaniappan K."/>
            <person name="Land M."/>
            <person name="Hauser L."/>
            <person name="Chang Y.J."/>
            <person name="Jeffries C.D."/>
            <person name="Chain P."/>
            <person name="Saunders E."/>
            <person name="Han C."/>
            <person name="Detter J.C."/>
            <person name="Brettin T."/>
            <person name="Rohde M."/>
            <person name="Goker M."/>
            <person name="Bristow J."/>
            <person name="Eisen J.A."/>
            <person name="Markowitz V."/>
            <person name="Hugenholtz P."/>
            <person name="Klenk H.P."/>
            <person name="Kyrpides N.C."/>
        </authorList>
    </citation>
    <scope>NUCLEOTIDE SEQUENCE [LARGE SCALE GENOMIC DNA]</scope>
    <source>
        <strain evidence="2">ATCC 25592 / DSM 43247 / BCRC 13721 / JCM 3198 / KCTC 3076 / NBRC 16047 / NCTC 10667</strain>
    </source>
</reference>
<protein>
    <submittedName>
        <fullName evidence="1">Uncharacterized protein</fullName>
    </submittedName>
</protein>
<dbReference type="AlphaFoldDB" id="D0LCW3"/>
<dbReference type="RefSeq" id="WP_012834972.1">
    <property type="nucleotide sequence ID" value="NC_013441.1"/>
</dbReference>